<evidence type="ECO:0000256" key="2">
    <source>
        <dbReference type="ARBA" id="ARBA00023315"/>
    </source>
</evidence>
<dbReference type="Gene3D" id="3.40.630.30">
    <property type="match status" value="1"/>
</dbReference>
<keyword evidence="5" id="KW-1185">Reference proteome</keyword>
<keyword evidence="2" id="KW-0012">Acyltransferase</keyword>
<dbReference type="CDD" id="cd04301">
    <property type="entry name" value="NAT_SF"/>
    <property type="match status" value="1"/>
</dbReference>
<dbReference type="PROSITE" id="PS51186">
    <property type="entry name" value="GNAT"/>
    <property type="match status" value="1"/>
</dbReference>
<evidence type="ECO:0000313" key="4">
    <source>
        <dbReference type="EMBL" id="MBB6556290.1"/>
    </source>
</evidence>
<organism evidence="4 5">
    <name type="scientific">Nonomuraea rubra</name>
    <dbReference type="NCBI Taxonomy" id="46180"/>
    <lineage>
        <taxon>Bacteria</taxon>
        <taxon>Bacillati</taxon>
        <taxon>Actinomycetota</taxon>
        <taxon>Actinomycetes</taxon>
        <taxon>Streptosporangiales</taxon>
        <taxon>Streptosporangiaceae</taxon>
        <taxon>Nonomuraea</taxon>
    </lineage>
</organism>
<dbReference type="PANTHER" id="PTHR43877:SF1">
    <property type="entry name" value="ACETYLTRANSFERASE"/>
    <property type="match status" value="1"/>
</dbReference>
<dbReference type="PANTHER" id="PTHR43877">
    <property type="entry name" value="AMINOALKYLPHOSPHONATE N-ACETYLTRANSFERASE-RELATED-RELATED"/>
    <property type="match status" value="1"/>
</dbReference>
<dbReference type="RefSeq" id="WP_185110761.1">
    <property type="nucleotide sequence ID" value="NZ_JACHMI010000001.1"/>
</dbReference>
<dbReference type="SUPFAM" id="SSF55729">
    <property type="entry name" value="Acyl-CoA N-acyltransferases (Nat)"/>
    <property type="match status" value="1"/>
</dbReference>
<gene>
    <name evidence="4" type="ORF">HD593_011085</name>
</gene>
<keyword evidence="4" id="KW-0687">Ribonucleoprotein</keyword>
<comment type="caution">
    <text evidence="4">The sequence shown here is derived from an EMBL/GenBank/DDBJ whole genome shotgun (WGS) entry which is preliminary data.</text>
</comment>
<dbReference type="InterPro" id="IPR016181">
    <property type="entry name" value="Acyl_CoA_acyltransferase"/>
</dbReference>
<keyword evidence="1" id="KW-0808">Transferase</keyword>
<evidence type="ECO:0000313" key="5">
    <source>
        <dbReference type="Proteomes" id="UP000565579"/>
    </source>
</evidence>
<evidence type="ECO:0000259" key="3">
    <source>
        <dbReference type="PROSITE" id="PS51186"/>
    </source>
</evidence>
<dbReference type="Proteomes" id="UP000565579">
    <property type="component" value="Unassembled WGS sequence"/>
</dbReference>
<proteinExistence type="predicted"/>
<evidence type="ECO:0000256" key="1">
    <source>
        <dbReference type="ARBA" id="ARBA00022679"/>
    </source>
</evidence>
<dbReference type="EMBL" id="JACHMI010000001">
    <property type="protein sequence ID" value="MBB6556290.1"/>
    <property type="molecule type" value="Genomic_DNA"/>
</dbReference>
<dbReference type="GO" id="GO:0005840">
    <property type="term" value="C:ribosome"/>
    <property type="evidence" value="ECO:0007669"/>
    <property type="project" value="UniProtKB-KW"/>
</dbReference>
<feature type="domain" description="N-acetyltransferase" evidence="3">
    <location>
        <begin position="1"/>
        <end position="167"/>
    </location>
</feature>
<dbReference type="InterPro" id="IPR050832">
    <property type="entry name" value="Bact_Acetyltransf"/>
</dbReference>
<dbReference type="InterPro" id="IPR000182">
    <property type="entry name" value="GNAT_dom"/>
</dbReference>
<dbReference type="AlphaFoldDB" id="A0A7X0U6A0"/>
<dbReference type="GO" id="GO:0016747">
    <property type="term" value="F:acyltransferase activity, transferring groups other than amino-acyl groups"/>
    <property type="evidence" value="ECO:0007669"/>
    <property type="project" value="InterPro"/>
</dbReference>
<accession>A0A7X0U6A0</accession>
<reference evidence="4 5" key="1">
    <citation type="submission" date="2020-08" db="EMBL/GenBank/DDBJ databases">
        <title>Sequencing the genomes of 1000 actinobacteria strains.</title>
        <authorList>
            <person name="Klenk H.-P."/>
        </authorList>
    </citation>
    <scope>NUCLEOTIDE SEQUENCE [LARGE SCALE GENOMIC DNA]</scope>
    <source>
        <strain evidence="4 5">DSM 43768</strain>
    </source>
</reference>
<sequence length="169" mass="18966">MQVRPAVVEDAQRVAEVHVWSWQTGYHGLLPQPFLDELRPSQRVPRWKRIIQQDVWPRQGTLVAEDAGEVVGFVNFGPTRDDDHDSVGIGEITSIYVLPTAWRRGVGRRLMTMAMLALRTADFASATLWVLEGNVRAIRFYERLGWQPDGGVKDDVIGGIVGGARFELA</sequence>
<dbReference type="Pfam" id="PF00583">
    <property type="entry name" value="Acetyltransf_1"/>
    <property type="match status" value="1"/>
</dbReference>
<keyword evidence="4" id="KW-0689">Ribosomal protein</keyword>
<protein>
    <submittedName>
        <fullName evidence="4">Ribosomal protein S18 acetylase RimI-like enzyme</fullName>
    </submittedName>
</protein>
<name>A0A7X0U6A0_9ACTN</name>